<protein>
    <submittedName>
        <fullName evidence="2">Uncharacterized protein</fullName>
    </submittedName>
</protein>
<feature type="compositionally biased region" description="Pro residues" evidence="1">
    <location>
        <begin position="102"/>
        <end position="120"/>
    </location>
</feature>
<evidence type="ECO:0000256" key="1">
    <source>
        <dbReference type="SAM" id="MobiDB-lite"/>
    </source>
</evidence>
<dbReference type="Proteomes" id="UP001433268">
    <property type="component" value="Unassembled WGS sequence"/>
</dbReference>
<feature type="region of interest" description="Disordered" evidence="1">
    <location>
        <begin position="1"/>
        <end position="60"/>
    </location>
</feature>
<evidence type="ECO:0000313" key="2">
    <source>
        <dbReference type="EMBL" id="KAK8066541.1"/>
    </source>
</evidence>
<dbReference type="GeneID" id="92050662"/>
<name>A0ABR1V5R3_9PEZI</name>
<accession>A0ABR1V5R3</accession>
<reference evidence="2 3" key="1">
    <citation type="submission" date="2023-01" db="EMBL/GenBank/DDBJ databases">
        <title>Analysis of 21 Apiospora genomes using comparative genomics revels a genus with tremendous synthesis potential of carbohydrate active enzymes and secondary metabolites.</title>
        <authorList>
            <person name="Sorensen T."/>
        </authorList>
    </citation>
    <scope>NUCLEOTIDE SEQUENCE [LARGE SCALE GENOMIC DNA]</scope>
    <source>
        <strain evidence="2 3">CBS 114990</strain>
    </source>
</reference>
<evidence type="ECO:0000313" key="3">
    <source>
        <dbReference type="Proteomes" id="UP001433268"/>
    </source>
</evidence>
<feature type="compositionally biased region" description="Basic and acidic residues" evidence="1">
    <location>
        <begin position="1"/>
        <end position="19"/>
    </location>
</feature>
<feature type="region of interest" description="Disordered" evidence="1">
    <location>
        <begin position="99"/>
        <end position="123"/>
    </location>
</feature>
<dbReference type="RefSeq" id="XP_066663294.1">
    <property type="nucleotide sequence ID" value="XM_066817602.1"/>
</dbReference>
<organism evidence="2 3">
    <name type="scientific">Apiospora hydei</name>
    <dbReference type="NCBI Taxonomy" id="1337664"/>
    <lineage>
        <taxon>Eukaryota</taxon>
        <taxon>Fungi</taxon>
        <taxon>Dikarya</taxon>
        <taxon>Ascomycota</taxon>
        <taxon>Pezizomycotina</taxon>
        <taxon>Sordariomycetes</taxon>
        <taxon>Xylariomycetidae</taxon>
        <taxon>Amphisphaeriales</taxon>
        <taxon>Apiosporaceae</taxon>
        <taxon>Apiospora</taxon>
    </lineage>
</organism>
<keyword evidence="3" id="KW-1185">Reference proteome</keyword>
<sequence length="191" mass="21206">MSEHLRGRKSSNREQEKASDISLGNPEEATSQPKLHSQEKETPGNPTQPRRGRRNAMSELRLEEPITQAHNSNIFGNHPNPLSSNPVVITEQLAHILASENTPPPLPPSSPHPSPPPSPHPWQRRFLGTCRPRVRAWRAPRLPPIDEGLVLDLAPPVPRPLWPLPALQTPKTKAGGGDGVCLTIRHIIRRR</sequence>
<gene>
    <name evidence="2" type="ORF">PG997_013288</name>
</gene>
<proteinExistence type="predicted"/>
<comment type="caution">
    <text evidence="2">The sequence shown here is derived from an EMBL/GenBank/DDBJ whole genome shotgun (WGS) entry which is preliminary data.</text>
</comment>
<dbReference type="EMBL" id="JAQQWN010000009">
    <property type="protein sequence ID" value="KAK8066541.1"/>
    <property type="molecule type" value="Genomic_DNA"/>
</dbReference>